<name>A0ABV2GD28_9BACL</name>
<keyword evidence="2" id="KW-1185">Reference proteome</keyword>
<sequence length="36" mass="3939">MRRKILLAAGLIYWIGAAVKPKRVRAGVCRKVEGTG</sequence>
<organism evidence="1 2">
    <name type="scientific">Bhargavaea ullalensis</name>
    <dbReference type="NCBI Taxonomy" id="1265685"/>
    <lineage>
        <taxon>Bacteria</taxon>
        <taxon>Bacillati</taxon>
        <taxon>Bacillota</taxon>
        <taxon>Bacilli</taxon>
        <taxon>Bacillales</taxon>
        <taxon>Caryophanaceae</taxon>
        <taxon>Bhargavaea</taxon>
    </lineage>
</organism>
<evidence type="ECO:0000313" key="2">
    <source>
        <dbReference type="Proteomes" id="UP001549099"/>
    </source>
</evidence>
<proteinExistence type="predicted"/>
<protein>
    <submittedName>
        <fullName evidence="1">Uncharacterized protein</fullName>
    </submittedName>
</protein>
<gene>
    <name evidence="1" type="ORF">ABID49_002100</name>
</gene>
<dbReference type="Proteomes" id="UP001549099">
    <property type="component" value="Unassembled WGS sequence"/>
</dbReference>
<dbReference type="EMBL" id="JBEPLW010000017">
    <property type="protein sequence ID" value="MET3576185.1"/>
    <property type="molecule type" value="Genomic_DNA"/>
</dbReference>
<reference evidence="1 2" key="1">
    <citation type="submission" date="2024-06" db="EMBL/GenBank/DDBJ databases">
        <title>Genomic Encyclopedia of Type Strains, Phase IV (KMG-IV): sequencing the most valuable type-strain genomes for metagenomic binning, comparative biology and taxonomic classification.</title>
        <authorList>
            <person name="Goeker M."/>
        </authorList>
    </citation>
    <scope>NUCLEOTIDE SEQUENCE [LARGE SCALE GENOMIC DNA]</scope>
    <source>
        <strain evidence="1 2">DSM 26128</strain>
    </source>
</reference>
<comment type="caution">
    <text evidence="1">The sequence shown here is derived from an EMBL/GenBank/DDBJ whole genome shotgun (WGS) entry which is preliminary data.</text>
</comment>
<evidence type="ECO:0000313" key="1">
    <source>
        <dbReference type="EMBL" id="MET3576185.1"/>
    </source>
</evidence>
<accession>A0ABV2GD28</accession>